<dbReference type="EMBL" id="ACUX02000019">
    <property type="protein sequence ID" value="EEZ60529.1"/>
    <property type="molecule type" value="Genomic_DNA"/>
</dbReference>
<keyword evidence="3" id="KW-1185">Reference proteome</keyword>
<dbReference type="STRING" id="649764.HMPREF0762_02008"/>
<feature type="compositionally biased region" description="Basic and acidic residues" evidence="1">
    <location>
        <begin position="57"/>
        <end position="86"/>
    </location>
</feature>
<name>D0WJI2_SLAES</name>
<feature type="region of interest" description="Disordered" evidence="1">
    <location>
        <begin position="52"/>
        <end position="86"/>
    </location>
</feature>
<dbReference type="Proteomes" id="UP000006001">
    <property type="component" value="Unassembled WGS sequence"/>
</dbReference>
<comment type="caution">
    <text evidence="2">The sequence shown here is derived from an EMBL/GenBank/DDBJ whole genome shotgun (WGS) entry which is preliminary data.</text>
</comment>
<dbReference type="GeneID" id="85007969"/>
<dbReference type="eggNOG" id="ENOG502ZHI0">
    <property type="taxonomic scope" value="Bacteria"/>
</dbReference>
<dbReference type="HOGENOM" id="CLU_066182_0_0_11"/>
<feature type="region of interest" description="Disordered" evidence="1">
    <location>
        <begin position="1"/>
        <end position="38"/>
    </location>
</feature>
<dbReference type="OrthoDB" id="3177799at2"/>
<dbReference type="AlphaFoldDB" id="D0WJI2"/>
<gene>
    <name evidence="2" type="ORF">HMPREF0762_02008</name>
</gene>
<organism evidence="2 3">
    <name type="scientific">Slackia exigua (strain ATCC 700122 / DSM 15923 / CIP 105133 / JCM 11022 / KCTC 5966 / S-7)</name>
    <dbReference type="NCBI Taxonomy" id="649764"/>
    <lineage>
        <taxon>Bacteria</taxon>
        <taxon>Bacillati</taxon>
        <taxon>Actinomycetota</taxon>
        <taxon>Coriobacteriia</taxon>
        <taxon>Eggerthellales</taxon>
        <taxon>Eggerthellaceae</taxon>
        <taxon>Slackia</taxon>
    </lineage>
</organism>
<feature type="compositionally biased region" description="Basic and acidic residues" evidence="1">
    <location>
        <begin position="158"/>
        <end position="175"/>
    </location>
</feature>
<proteinExistence type="predicted"/>
<dbReference type="RefSeq" id="WP_006363297.1">
    <property type="nucleotide sequence ID" value="NZ_GG700631.1"/>
</dbReference>
<feature type="compositionally biased region" description="Basic and acidic residues" evidence="1">
    <location>
        <begin position="1"/>
        <end position="16"/>
    </location>
</feature>
<feature type="region of interest" description="Disordered" evidence="1">
    <location>
        <begin position="146"/>
        <end position="201"/>
    </location>
</feature>
<reference evidence="2" key="1">
    <citation type="submission" date="2009-10" db="EMBL/GenBank/DDBJ databases">
        <authorList>
            <person name="Weinstock G."/>
            <person name="Sodergren E."/>
            <person name="Clifton S."/>
            <person name="Fulton L."/>
            <person name="Fulton B."/>
            <person name="Courtney L."/>
            <person name="Fronick C."/>
            <person name="Harrison M."/>
            <person name="Strong C."/>
            <person name="Farmer C."/>
            <person name="Delahaunty K."/>
            <person name="Markovic C."/>
            <person name="Hall O."/>
            <person name="Minx P."/>
            <person name="Tomlinson C."/>
            <person name="Mitreva M."/>
            <person name="Nelson J."/>
            <person name="Hou S."/>
            <person name="Wollam A."/>
            <person name="Pepin K.H."/>
            <person name="Johnson M."/>
            <person name="Bhonagiri V."/>
            <person name="Nash W.E."/>
            <person name="Warren W."/>
            <person name="Chinwalla A."/>
            <person name="Mardis E.R."/>
            <person name="Wilson R.K."/>
        </authorList>
    </citation>
    <scope>NUCLEOTIDE SEQUENCE [LARGE SCALE GENOMIC DNA]</scope>
    <source>
        <strain evidence="2">ATCC 700122</strain>
    </source>
</reference>
<evidence type="ECO:0000313" key="3">
    <source>
        <dbReference type="Proteomes" id="UP000006001"/>
    </source>
</evidence>
<protein>
    <submittedName>
        <fullName evidence="2">Uncharacterized protein</fullName>
    </submittedName>
</protein>
<evidence type="ECO:0000256" key="1">
    <source>
        <dbReference type="SAM" id="MobiDB-lite"/>
    </source>
</evidence>
<sequence>MIESHETVQDSEKAEFDTDVAEESPQSTEASPLERTPEEEFLARMLAATGATSLEEAGLRDPEREAELANRLEEELSPEERQAKAEHDAFAAAFDMIRTRSNTGKLTTPGTWAAEGIVPVHLTPVEFSDLVFDEIIAAQAAMSEEASSAGAADESIETGDRQEGTRASEDDRTTETSDTLIDDGENADINDNRSASESETPAWQLDDIKVLEGAQTYLYSSDFMTDAYAHWAFLAEEGDDALTLADNARAESRMYPRPMLATSLSSKPYRWNAERIAQAWQAVQESDAYSDIRTCTASNGERYFYSSDHLSDAQAKALAEWYSVERYMNV</sequence>
<evidence type="ECO:0000313" key="2">
    <source>
        <dbReference type="EMBL" id="EEZ60529.1"/>
    </source>
</evidence>
<accession>D0WJI2</accession>